<protein>
    <submittedName>
        <fullName evidence="1">Uncharacterized protein</fullName>
    </submittedName>
</protein>
<dbReference type="AlphaFoldDB" id="W7KQI9"/>
<gene>
    <name evidence="1" type="ORF">PBF_24268</name>
</gene>
<accession>W7KQI9</accession>
<reference evidence="1 2" key="2">
    <citation type="journal article" date="2016" name="Sci. Rep.">
        <title>A novel serine protease, Sep1, from Bacillus firmus DS-1 has nematicidal activity and degrades multiple intestinal-associated nematode proteins.</title>
        <authorList>
            <person name="Geng C."/>
            <person name="Nie X."/>
            <person name="Tang Z."/>
            <person name="Zhang Y."/>
            <person name="Lin J."/>
            <person name="Sun M."/>
            <person name="Peng D."/>
        </authorList>
    </citation>
    <scope>NUCLEOTIDE SEQUENCE [LARGE SCALE GENOMIC DNA]</scope>
    <source>
        <strain evidence="1 2">DS1</strain>
    </source>
</reference>
<dbReference type="Proteomes" id="UP000019270">
    <property type="component" value="Unassembled WGS sequence"/>
</dbReference>
<sequence length="170" mass="20073">MLGWLRKRKYTFTKEDGLKSIGTTKETNIDFKEYFYDESNKYFQLQEVVQENLESYTPEEIERLAADVLYLYCCFVRNISTIKTENMSKSNLHFHLAVIGKLSDATHNIPGSLIAARLGKAHVLNYHLSEFLTFLKILHQTEIIRLDYHYHCLDIRKEWEHLYVSTEETA</sequence>
<reference evidence="2" key="1">
    <citation type="submission" date="2013-03" db="EMBL/GenBank/DDBJ databases">
        <title>Draft genome sequence of Bacillus firmus DS1.</title>
        <authorList>
            <person name="Peng D."/>
            <person name="Zhu L."/>
            <person name="Sun M."/>
        </authorList>
    </citation>
    <scope>NUCLEOTIDE SEQUENCE [LARGE SCALE GENOMIC DNA]</scope>
    <source>
        <strain evidence="2">DS1</strain>
    </source>
</reference>
<comment type="caution">
    <text evidence="1">The sequence shown here is derived from an EMBL/GenBank/DDBJ whole genome shotgun (WGS) entry which is preliminary data.</text>
</comment>
<dbReference type="RefSeq" id="WP_035333491.1">
    <property type="nucleotide sequence ID" value="NZ_APVL01000044.1"/>
</dbReference>
<organism evidence="1 2">
    <name type="scientific">Cytobacillus firmus DS1</name>
    <dbReference type="NCBI Taxonomy" id="1307436"/>
    <lineage>
        <taxon>Bacteria</taxon>
        <taxon>Bacillati</taxon>
        <taxon>Bacillota</taxon>
        <taxon>Bacilli</taxon>
        <taxon>Bacillales</taxon>
        <taxon>Bacillaceae</taxon>
        <taxon>Cytobacillus</taxon>
    </lineage>
</organism>
<name>W7KQI9_CYTFI</name>
<dbReference type="EMBL" id="APVL01000044">
    <property type="protein sequence ID" value="EWG08413.1"/>
    <property type="molecule type" value="Genomic_DNA"/>
</dbReference>
<proteinExistence type="predicted"/>
<evidence type="ECO:0000313" key="2">
    <source>
        <dbReference type="Proteomes" id="UP000019270"/>
    </source>
</evidence>
<evidence type="ECO:0000313" key="1">
    <source>
        <dbReference type="EMBL" id="EWG08413.1"/>
    </source>
</evidence>